<dbReference type="InterPro" id="IPR036291">
    <property type="entry name" value="NAD(P)-bd_dom_sf"/>
</dbReference>
<evidence type="ECO:0000256" key="3">
    <source>
        <dbReference type="ARBA" id="ARBA00023027"/>
    </source>
</evidence>
<dbReference type="InterPro" id="IPR029752">
    <property type="entry name" value="D-isomer_DH_CS1"/>
</dbReference>
<dbReference type="GO" id="GO:0051287">
    <property type="term" value="F:NAD binding"/>
    <property type="evidence" value="ECO:0007669"/>
    <property type="project" value="InterPro"/>
</dbReference>
<evidence type="ECO:0000256" key="1">
    <source>
        <dbReference type="ARBA" id="ARBA00022857"/>
    </source>
</evidence>
<dbReference type="PANTHER" id="PTHR10996:SF283">
    <property type="entry name" value="GLYOXYLATE_HYDROXYPYRUVATE REDUCTASE B"/>
    <property type="match status" value="1"/>
</dbReference>
<dbReference type="GO" id="GO:0016618">
    <property type="term" value="F:hydroxypyruvate reductase [NAD(P)H] activity"/>
    <property type="evidence" value="ECO:0007669"/>
    <property type="project" value="TreeGrafter"/>
</dbReference>
<comment type="similarity">
    <text evidence="4">Belongs to the D-isomer specific 2-hydroxyacid dehydrogenase family.</text>
</comment>
<keyword evidence="2 4" id="KW-0560">Oxidoreductase</keyword>
<dbReference type="EMBL" id="DUJN01000004">
    <property type="protein sequence ID" value="HII60909.1"/>
    <property type="molecule type" value="Genomic_DNA"/>
</dbReference>
<dbReference type="AlphaFoldDB" id="A0A832SYS4"/>
<comment type="caution">
    <text evidence="7">The sequence shown here is derived from an EMBL/GenBank/DDBJ whole genome shotgun (WGS) entry which is preliminary data.</text>
</comment>
<dbReference type="FunFam" id="3.40.50.720:FF:000213">
    <property type="entry name" value="Putative 2-hydroxyacid dehydrogenase"/>
    <property type="match status" value="1"/>
</dbReference>
<dbReference type="GO" id="GO:0005829">
    <property type="term" value="C:cytosol"/>
    <property type="evidence" value="ECO:0007669"/>
    <property type="project" value="TreeGrafter"/>
</dbReference>
<dbReference type="SUPFAM" id="SSF51735">
    <property type="entry name" value="NAD(P)-binding Rossmann-fold domains"/>
    <property type="match status" value="1"/>
</dbReference>
<dbReference type="Gene3D" id="3.40.50.720">
    <property type="entry name" value="NAD(P)-binding Rossmann-like Domain"/>
    <property type="match status" value="2"/>
</dbReference>
<feature type="domain" description="D-isomer specific 2-hydroxyacid dehydrogenase NAD-binding" evidence="6">
    <location>
        <begin position="106"/>
        <end position="286"/>
    </location>
</feature>
<dbReference type="PROSITE" id="PS00065">
    <property type="entry name" value="D_2_HYDROXYACID_DH_1"/>
    <property type="match status" value="1"/>
</dbReference>
<proteinExistence type="inferred from homology"/>
<sequence length="333" mass="38048">MRPKVGVLLKMKREALEELKKYADVEIILYPSGEELKGVIGRFDGIIVSPTTKITREVLENAERLKVISCHSAGYDNIDLEEATKRGIYVTKVSGLLSEAVAEFTVGLIINLMRKIHYADKFIRRGEWESHAKIWTGFKRIESLYGKKVGILGMGAIGKAIARRLIPFGVKLYYWSRHRKVNVEKELKARYMDIDELLEKSDIVILALPLTRDTYHIINEERVKKLEGKYLVNIGRGALVDEKAVTEAIKQGKLKGYATDVFEKEPVREHELFKYEWETVLTPHYAGLALEAQEDVGFRAVENLLKVLRGEVPEDLVNKEVLEVRPIENVKML</sequence>
<dbReference type="Proteomes" id="UP000617544">
    <property type="component" value="Unassembled WGS sequence"/>
</dbReference>
<name>A0A832SYS4_PYRHR</name>
<dbReference type="GeneID" id="1444408"/>
<gene>
    <name evidence="7" type="ORF">HA331_03990</name>
</gene>
<feature type="domain" description="D-isomer specific 2-hydroxyacid dehydrogenase catalytic" evidence="5">
    <location>
        <begin position="10"/>
        <end position="318"/>
    </location>
</feature>
<keyword evidence="3" id="KW-0520">NAD</keyword>
<dbReference type="Pfam" id="PF02826">
    <property type="entry name" value="2-Hacid_dh_C"/>
    <property type="match status" value="1"/>
</dbReference>
<dbReference type="InterPro" id="IPR006140">
    <property type="entry name" value="D-isomer_DH_NAD-bd"/>
</dbReference>
<dbReference type="PANTHER" id="PTHR10996">
    <property type="entry name" value="2-HYDROXYACID DEHYDROGENASE-RELATED"/>
    <property type="match status" value="1"/>
</dbReference>
<dbReference type="GO" id="GO:0030267">
    <property type="term" value="F:glyoxylate reductase (NADPH) activity"/>
    <property type="evidence" value="ECO:0007669"/>
    <property type="project" value="TreeGrafter"/>
</dbReference>
<evidence type="ECO:0000256" key="4">
    <source>
        <dbReference type="RuleBase" id="RU003719"/>
    </source>
</evidence>
<protein>
    <submittedName>
        <fullName evidence="7">NAD(P)-binding domain-containing protein</fullName>
    </submittedName>
</protein>
<dbReference type="Pfam" id="PF00389">
    <property type="entry name" value="2-Hacid_dh"/>
    <property type="match status" value="1"/>
</dbReference>
<evidence type="ECO:0000256" key="2">
    <source>
        <dbReference type="ARBA" id="ARBA00023002"/>
    </source>
</evidence>
<reference evidence="7" key="1">
    <citation type="journal article" date="2020" name="bioRxiv">
        <title>A rank-normalized archaeal taxonomy based on genome phylogeny resolves widespread incomplete and uneven classifications.</title>
        <authorList>
            <person name="Rinke C."/>
            <person name="Chuvochina M."/>
            <person name="Mussig A.J."/>
            <person name="Chaumeil P.-A."/>
            <person name="Waite D.W."/>
            <person name="Whitman W.B."/>
            <person name="Parks D.H."/>
            <person name="Hugenholtz P."/>
        </authorList>
    </citation>
    <scope>NUCLEOTIDE SEQUENCE</scope>
    <source>
        <strain evidence="7">UBA8834</strain>
    </source>
</reference>
<evidence type="ECO:0000313" key="7">
    <source>
        <dbReference type="EMBL" id="HII60909.1"/>
    </source>
</evidence>
<keyword evidence="1" id="KW-0521">NADP</keyword>
<evidence type="ECO:0000259" key="6">
    <source>
        <dbReference type="Pfam" id="PF02826"/>
    </source>
</evidence>
<dbReference type="OMA" id="CHSAGYD"/>
<dbReference type="InterPro" id="IPR006139">
    <property type="entry name" value="D-isomer_2_OHA_DH_cat_dom"/>
</dbReference>
<dbReference type="RefSeq" id="WP_010884621.1">
    <property type="nucleotide sequence ID" value="NZ_DUJN01000004.1"/>
</dbReference>
<accession>A0A832SYS4</accession>
<dbReference type="SMR" id="A0A832SYS4"/>
<dbReference type="SUPFAM" id="SSF52283">
    <property type="entry name" value="Formate/glycerate dehydrogenase catalytic domain-like"/>
    <property type="match status" value="1"/>
</dbReference>
<dbReference type="InterPro" id="IPR050223">
    <property type="entry name" value="D-isomer_2-hydroxyacid_DH"/>
</dbReference>
<evidence type="ECO:0000313" key="8">
    <source>
        <dbReference type="Proteomes" id="UP000617544"/>
    </source>
</evidence>
<organism evidence="7 8">
    <name type="scientific">Pyrococcus horikoshii</name>
    <dbReference type="NCBI Taxonomy" id="53953"/>
    <lineage>
        <taxon>Archaea</taxon>
        <taxon>Methanobacteriati</taxon>
        <taxon>Methanobacteriota</taxon>
        <taxon>Thermococci</taxon>
        <taxon>Thermococcales</taxon>
        <taxon>Thermococcaceae</taxon>
        <taxon>Pyrococcus</taxon>
    </lineage>
</organism>
<evidence type="ECO:0000259" key="5">
    <source>
        <dbReference type="Pfam" id="PF00389"/>
    </source>
</evidence>